<dbReference type="RefSeq" id="WP_156857095.1">
    <property type="nucleotide sequence ID" value="NZ_BMOS01000008.1"/>
</dbReference>
<keyword evidence="3" id="KW-1185">Reference proteome</keyword>
<accession>A0A917XVU5</accession>
<dbReference type="EMBL" id="BMOS01000008">
    <property type="protein sequence ID" value="GGN55998.1"/>
    <property type="molecule type" value="Genomic_DNA"/>
</dbReference>
<dbReference type="Pfam" id="PF05975">
    <property type="entry name" value="EcsB"/>
    <property type="match status" value="1"/>
</dbReference>
<comment type="caution">
    <text evidence="2">The sequence shown here is derived from an EMBL/GenBank/DDBJ whole genome shotgun (WGS) entry which is preliminary data.</text>
</comment>
<feature type="transmembrane region" description="Helical" evidence="1">
    <location>
        <begin position="65"/>
        <end position="83"/>
    </location>
</feature>
<feature type="transmembrane region" description="Helical" evidence="1">
    <location>
        <begin position="164"/>
        <end position="182"/>
    </location>
</feature>
<name>A0A917XVU5_9BACI</name>
<feature type="transmembrane region" description="Helical" evidence="1">
    <location>
        <begin position="283"/>
        <end position="303"/>
    </location>
</feature>
<proteinExistence type="predicted"/>
<feature type="transmembrane region" description="Helical" evidence="1">
    <location>
        <begin position="21"/>
        <end position="45"/>
    </location>
</feature>
<reference evidence="2" key="2">
    <citation type="submission" date="2020-09" db="EMBL/GenBank/DDBJ databases">
        <authorList>
            <person name="Sun Q."/>
            <person name="Ohkuma M."/>
        </authorList>
    </citation>
    <scope>NUCLEOTIDE SEQUENCE</scope>
    <source>
        <strain evidence="2">JCM 17251</strain>
    </source>
</reference>
<dbReference type="Proteomes" id="UP000624041">
    <property type="component" value="Unassembled WGS sequence"/>
</dbReference>
<organism evidence="2 3">
    <name type="scientific">Oceanobacillus indicireducens</name>
    <dbReference type="NCBI Taxonomy" id="1004261"/>
    <lineage>
        <taxon>Bacteria</taxon>
        <taxon>Bacillati</taxon>
        <taxon>Bacillota</taxon>
        <taxon>Bacilli</taxon>
        <taxon>Bacillales</taxon>
        <taxon>Bacillaceae</taxon>
        <taxon>Oceanobacillus</taxon>
    </lineage>
</organism>
<evidence type="ECO:0000313" key="3">
    <source>
        <dbReference type="Proteomes" id="UP000624041"/>
    </source>
</evidence>
<feature type="transmembrane region" description="Helical" evidence="1">
    <location>
        <begin position="309"/>
        <end position="329"/>
    </location>
</feature>
<keyword evidence="1" id="KW-0812">Transmembrane</keyword>
<keyword evidence="1" id="KW-0472">Membrane</keyword>
<feature type="transmembrane region" description="Helical" evidence="1">
    <location>
        <begin position="104"/>
        <end position="129"/>
    </location>
</feature>
<sequence>MTGRKLFKLRLIDDIKYQRKILGMFIDWIVWFYAFIPFLIFGVLFYIDIWKDTASYWPEILPGTVIIWLMLLLLTIVQFRMFMKEADQLFLLDRPKLYRGLRTTAFSYSVLQRIGLAVVLLVITLPWLIQLIGLGVRQIFFLFVFLLAYQLLISTVKKIIRHPVKRWILLAVLFIFISNLVMYLSLDILFIASAASVIFLTVWNYYVMVPAKRYFFEEVNNEVKVRMRYAKLMLGMAKEVEKPPIRFGKRPLLFRNSRRIFKETNPENGLLEMLLKGFLRHTVYLKSYFQIIGVTLFAITLLPIIWLKWLIFITFSLFLTYNSWLRGLYEKMLDEHFFSVVPIEKTVRDAAWLRFRRIFIIPAVILVGLTAVLMTFVTIK</sequence>
<protein>
    <submittedName>
        <fullName evidence="2">ABC transporter permease</fullName>
    </submittedName>
</protein>
<feature type="transmembrane region" description="Helical" evidence="1">
    <location>
        <begin position="188"/>
        <end position="207"/>
    </location>
</feature>
<dbReference type="InterPro" id="IPR010288">
    <property type="entry name" value="EcsB_ABC"/>
</dbReference>
<keyword evidence="1" id="KW-1133">Transmembrane helix</keyword>
<feature type="transmembrane region" description="Helical" evidence="1">
    <location>
        <begin position="358"/>
        <end position="379"/>
    </location>
</feature>
<feature type="transmembrane region" description="Helical" evidence="1">
    <location>
        <begin position="135"/>
        <end position="152"/>
    </location>
</feature>
<dbReference type="AlphaFoldDB" id="A0A917XVU5"/>
<evidence type="ECO:0000256" key="1">
    <source>
        <dbReference type="SAM" id="Phobius"/>
    </source>
</evidence>
<gene>
    <name evidence="2" type="ORF">GCM10007971_15370</name>
</gene>
<evidence type="ECO:0000313" key="2">
    <source>
        <dbReference type="EMBL" id="GGN55998.1"/>
    </source>
</evidence>
<reference evidence="2" key="1">
    <citation type="journal article" date="2014" name="Int. J. Syst. Evol. Microbiol.">
        <title>Complete genome sequence of Corynebacterium casei LMG S-19264T (=DSM 44701T), isolated from a smear-ripened cheese.</title>
        <authorList>
            <consortium name="US DOE Joint Genome Institute (JGI-PGF)"/>
            <person name="Walter F."/>
            <person name="Albersmeier A."/>
            <person name="Kalinowski J."/>
            <person name="Ruckert C."/>
        </authorList>
    </citation>
    <scope>NUCLEOTIDE SEQUENCE</scope>
    <source>
        <strain evidence="2">JCM 17251</strain>
    </source>
</reference>
<dbReference type="GO" id="GO:0016020">
    <property type="term" value="C:membrane"/>
    <property type="evidence" value="ECO:0007669"/>
    <property type="project" value="InterPro"/>
</dbReference>